<dbReference type="PANTHER" id="PTHR35526:SF3">
    <property type="entry name" value="ANTI-SIGMA-F FACTOR RSBW"/>
    <property type="match status" value="1"/>
</dbReference>
<dbReference type="SUPFAM" id="SSF55874">
    <property type="entry name" value="ATPase domain of HSP90 chaperone/DNA topoisomerase II/histidine kinase"/>
    <property type="match status" value="1"/>
</dbReference>
<dbReference type="EMBL" id="ASQP01000442">
    <property type="protein sequence ID" value="OMI34783.1"/>
    <property type="molecule type" value="Genomic_DNA"/>
</dbReference>
<keyword evidence="1" id="KW-0808">Transferase</keyword>
<protein>
    <recommendedName>
        <fullName evidence="2">Histidine kinase/HSP90-like ATPase domain-containing protein</fullName>
    </recommendedName>
</protein>
<dbReference type="PANTHER" id="PTHR35526">
    <property type="entry name" value="ANTI-SIGMA-F FACTOR RSBW-RELATED"/>
    <property type="match status" value="1"/>
</dbReference>
<dbReference type="InterPro" id="IPR003594">
    <property type="entry name" value="HATPase_dom"/>
</dbReference>
<dbReference type="Proteomes" id="UP000186168">
    <property type="component" value="Unassembled WGS sequence"/>
</dbReference>
<dbReference type="RefSeq" id="WP_065966960.1">
    <property type="nucleotide sequence ID" value="NZ_ASQP01000442.1"/>
</dbReference>
<keyword evidence="4" id="KW-1185">Reference proteome</keyword>
<evidence type="ECO:0000313" key="4">
    <source>
        <dbReference type="Proteomes" id="UP000186168"/>
    </source>
</evidence>
<sequence>MKSPGYRWAVPPPAVALTDPPGTLRRPARRGARAADRGVSWVLPSHPSSVSAARRLALSQLAVWAVPGPADDVELLVSEVVTNALRHTVGPVRLTLCLCPADDAVRCEVEDADPTPPHACEAGEEDEGGRGLYMIDLLARCWGSHPTGGGKTVWFELHVRPQAERRPNPEAP</sequence>
<keyword evidence="1" id="KW-0418">Kinase</keyword>
<evidence type="ECO:0000313" key="3">
    <source>
        <dbReference type="EMBL" id="OMI34783.1"/>
    </source>
</evidence>
<dbReference type="GeneID" id="96747038"/>
<dbReference type="InterPro" id="IPR036890">
    <property type="entry name" value="HATPase_C_sf"/>
</dbReference>
<dbReference type="GO" id="GO:0004674">
    <property type="term" value="F:protein serine/threonine kinase activity"/>
    <property type="evidence" value="ECO:0007669"/>
    <property type="project" value="UniProtKB-KW"/>
</dbReference>
<gene>
    <name evidence="3" type="ORF">SPAR_34641</name>
</gene>
<comment type="caution">
    <text evidence="3">The sequence shown here is derived from an EMBL/GenBank/DDBJ whole genome shotgun (WGS) entry which is preliminary data.</text>
</comment>
<name>A0A1R1S947_9ACTN</name>
<evidence type="ECO:0000256" key="1">
    <source>
        <dbReference type="ARBA" id="ARBA00022527"/>
    </source>
</evidence>
<dbReference type="CDD" id="cd16936">
    <property type="entry name" value="HATPase_RsbW-like"/>
    <property type="match status" value="1"/>
</dbReference>
<proteinExistence type="predicted"/>
<organism evidence="3 4">
    <name type="scientific">Streptomyces sparsogenes DSM 40356</name>
    <dbReference type="NCBI Taxonomy" id="1331668"/>
    <lineage>
        <taxon>Bacteria</taxon>
        <taxon>Bacillati</taxon>
        <taxon>Actinomycetota</taxon>
        <taxon>Actinomycetes</taxon>
        <taxon>Kitasatosporales</taxon>
        <taxon>Streptomycetaceae</taxon>
        <taxon>Streptomyces</taxon>
    </lineage>
</organism>
<dbReference type="Pfam" id="PF13581">
    <property type="entry name" value="HATPase_c_2"/>
    <property type="match status" value="1"/>
</dbReference>
<evidence type="ECO:0000259" key="2">
    <source>
        <dbReference type="Pfam" id="PF13581"/>
    </source>
</evidence>
<keyword evidence="1" id="KW-0723">Serine/threonine-protein kinase</keyword>
<dbReference type="Gene3D" id="3.30.565.10">
    <property type="entry name" value="Histidine kinase-like ATPase, C-terminal domain"/>
    <property type="match status" value="1"/>
</dbReference>
<accession>A0A1R1S947</accession>
<dbReference type="STRING" id="67365.GCA_001704635_02141"/>
<dbReference type="InterPro" id="IPR050267">
    <property type="entry name" value="Anti-sigma-factor_SerPK"/>
</dbReference>
<dbReference type="FunFam" id="3.30.565.10:FF:000028">
    <property type="entry name" value="PAS sensor protein"/>
    <property type="match status" value="1"/>
</dbReference>
<feature type="domain" description="Histidine kinase/HSP90-like ATPase" evidence="2">
    <location>
        <begin position="44"/>
        <end position="155"/>
    </location>
</feature>
<reference evidence="3 4" key="1">
    <citation type="submission" date="2013-05" db="EMBL/GenBank/DDBJ databases">
        <title>Genome sequence of Streptomyces sparsogenes DSM 40356.</title>
        <authorList>
            <person name="Coyne S."/>
            <person name="Seebeck F.P."/>
        </authorList>
    </citation>
    <scope>NUCLEOTIDE SEQUENCE [LARGE SCALE GENOMIC DNA]</scope>
    <source>
        <strain evidence="3 4">DSM 40356</strain>
    </source>
</reference>
<dbReference type="AlphaFoldDB" id="A0A1R1S947"/>